<sequence length="1524" mass="173788">SWIETTLCKCECVHFLLDPKNPTRCCCGRAEGQHKDLSANITVAGSDGFPIKEDFQKAIWSRDIQKAPTDAFGFIEFHETNSSHKTAYVRVAYDTKPELLMHLLVKCWQLKVPKLLISVHGGLHNFDMPQKLKQVFGKGLVKAALTTSAWIFTHGVDTGVIRHVGDALKEHHSKTRGRICTVGIAPWGIVENRDDLVGRDVTRPYQTMSNPDSEFAVLNSMHSHFVLVDDGTVGRYGAEVKLRNHLEKHISSCKINQISKVVPVVALLVEGDPSILDILLEQLRANPAVPLVVCEGSGGISDVLAFAHKYSGDGGAVNETLRDQLVVIIQKTFNCIQQQAEHYFRVLMECMKKKELITVFRMGAEGKQDLDRDILTALLKGTGVSLPEQLSLVLSWNRPDIASSHIFSGRACRPIISLDQAMQEALQMDRVEFVKLLIENGVSMHKFLTLQRLEELYNTKQGPVNTLHQLVHDVKKNSIAPDYHISLIDIGLVLEYLMGGAYRSHYTRKRFRVLYNNLFGVKRDDPLINRKRQQKRKEEKVDIDMEDPQLNQFSYPFHELLVWAVLLKRQRMALFFWQHGEEALAKALVACKLFKAMSHEASQSNTADDVYHEMDLHSKEFGQLAVDLLDQMYHQDEHLAMRLLTCQLKSWSGFTCLKLAVAAKHRDFIAHTCSQMLLNNMWMGALSVRKNCFMKVTLGILFPPYILTLEFKNQENEKTRAKYQRSSRMTEEKKEYVQSNIPVGQKVFEFYSAPVVKFWFHTMAYVTYLMLFNYVILVEMGPIPSVQEWIVMMYIFTLALEKVREVAMSEPGKVSQKVKVWLQEYWNIMDLMAICTFTFGVVLRIQEQPYMSYGRVIYCVDIIFWYIRVLDIFGVNKYLGPYVMMIGKMMIDMLYFVVIMLVVLTSFGVSRHAILHPDGELSWRLARNIFYMPYWMIYGEVFVDQIDPPCGDNLYDEDGKRMPPCIPGAWISPAIMACYLLVANILLVNLLIAVFNNTFFEVKSISNQVWKFQRYQLIMAFHERPVLPPPLIIFSHLTMILCGCCHQHCCCKCQGNKDDKDSGLKLFLNDEEMMKLHTFEEHCVEEYFAEKNDCFSSSSAERISVTTQRVENMTIRLEEMNERERFMKAAIQAADLRLGRFEQFFQRVTISLEKLSALSSVGLERSQSSTSSLECADSALFTSKDGKNGEHENSASAMALHCGEPGDGNVFLDDTHRSIAASAFDQNKAQFSKYNSTESHSPPHPAKHKSYSFHAPKKHASVAHNIGSYLKTRSKSISHHKVQNMNVKDDNLLAHRSCGMSDDNNPECLVDFHVSISANNSAIATTESNASAPKCTFFKTESFKVANERGDKHPICPNSSNRVWPFHGFSYRNRFPFWKSKSSSCLETSSQFLALQEEHYWTKSRSMVVAVQQNQGAPCKTQNQQQSFAETSCTTMPNDDSRHVMQTKGSDMFQCAPLKSEGRRTFREKALERGNSEDFTLPRGSDTFGTRSWKIQRKNGTGGANTRSLHMPLLQRMSRNNRHK</sequence>
<keyword evidence="7" id="KW-0407">Ion channel</keyword>
<evidence type="ECO:0000256" key="10">
    <source>
        <dbReference type="SAM" id="Phobius"/>
    </source>
</evidence>
<dbReference type="Ensembl" id="ENSEBUT00000012964.1">
    <property type="protein sequence ID" value="ENSEBUP00000012388.1"/>
    <property type="gene ID" value="ENSEBUG00000007857.1"/>
</dbReference>
<dbReference type="OMA" id="DXLGQGV"/>
<feature type="domain" description="Ion transport" evidence="11">
    <location>
        <begin position="772"/>
        <end position="1004"/>
    </location>
</feature>
<dbReference type="PANTHER" id="PTHR13800:SF13">
    <property type="entry name" value="TRANSIENT RECEPTOR POTENTIAL CATION CHANNEL SUBFAMILY M MEMBER 1"/>
    <property type="match status" value="1"/>
</dbReference>
<dbReference type="GO" id="GO:0005886">
    <property type="term" value="C:plasma membrane"/>
    <property type="evidence" value="ECO:0007669"/>
    <property type="project" value="TreeGrafter"/>
</dbReference>
<keyword evidence="5" id="KW-0406">Ion transport</keyword>
<keyword evidence="16" id="KW-1185">Reference proteome</keyword>
<dbReference type="GeneTree" id="ENSGT00940000155024"/>
<keyword evidence="4 10" id="KW-1133">Transmembrane helix</keyword>
<dbReference type="Pfam" id="PF00520">
    <property type="entry name" value="Ion_trans"/>
    <property type="match status" value="1"/>
</dbReference>
<dbReference type="Proteomes" id="UP000694388">
    <property type="component" value="Unplaced"/>
</dbReference>
<dbReference type="Pfam" id="PF25508">
    <property type="entry name" value="TRPM2"/>
    <property type="match status" value="1"/>
</dbReference>
<evidence type="ECO:0000256" key="5">
    <source>
        <dbReference type="ARBA" id="ARBA00023065"/>
    </source>
</evidence>
<dbReference type="InterPro" id="IPR032415">
    <property type="entry name" value="TRPM_tetra"/>
</dbReference>
<dbReference type="InterPro" id="IPR037162">
    <property type="entry name" value="TRPM_tetra_sf"/>
</dbReference>
<feature type="region of interest" description="Disordered" evidence="9">
    <location>
        <begin position="1472"/>
        <end position="1524"/>
    </location>
</feature>
<dbReference type="Pfam" id="PF18139">
    <property type="entry name" value="LSDAT_euk"/>
    <property type="match status" value="1"/>
</dbReference>
<keyword evidence="3 10" id="KW-0812">Transmembrane</keyword>
<evidence type="ECO:0000259" key="14">
    <source>
        <dbReference type="Pfam" id="PF25508"/>
    </source>
</evidence>
<feature type="domain" description="TRPM-like" evidence="14">
    <location>
        <begin position="406"/>
        <end position="671"/>
    </location>
</feature>
<evidence type="ECO:0000313" key="15">
    <source>
        <dbReference type="Ensembl" id="ENSEBUP00000012388.1"/>
    </source>
</evidence>
<evidence type="ECO:0000256" key="8">
    <source>
        <dbReference type="ARBA" id="ARBA00034269"/>
    </source>
</evidence>
<dbReference type="Gene3D" id="1.20.5.1010">
    <property type="entry name" value="TRPM, tetramerisation domain"/>
    <property type="match status" value="1"/>
</dbReference>
<evidence type="ECO:0000256" key="3">
    <source>
        <dbReference type="ARBA" id="ARBA00022692"/>
    </source>
</evidence>
<feature type="transmembrane region" description="Helical" evidence="10">
    <location>
        <begin position="970"/>
        <end position="995"/>
    </location>
</feature>
<keyword evidence="6 10" id="KW-0472">Membrane</keyword>
<evidence type="ECO:0000259" key="12">
    <source>
        <dbReference type="Pfam" id="PF16519"/>
    </source>
</evidence>
<feature type="region of interest" description="Disordered" evidence="9">
    <location>
        <begin position="1232"/>
        <end position="1251"/>
    </location>
</feature>
<dbReference type="GO" id="GO:0005262">
    <property type="term" value="F:calcium channel activity"/>
    <property type="evidence" value="ECO:0007669"/>
    <property type="project" value="TreeGrafter"/>
</dbReference>
<reference evidence="15" key="1">
    <citation type="submission" date="2025-08" db="UniProtKB">
        <authorList>
            <consortium name="Ensembl"/>
        </authorList>
    </citation>
    <scope>IDENTIFICATION</scope>
</reference>
<feature type="transmembrane region" description="Helical" evidence="10">
    <location>
        <begin position="852"/>
        <end position="873"/>
    </location>
</feature>
<feature type="transmembrane region" description="Helical" evidence="10">
    <location>
        <begin position="894"/>
        <end position="914"/>
    </location>
</feature>
<evidence type="ECO:0000313" key="16">
    <source>
        <dbReference type="Proteomes" id="UP000694388"/>
    </source>
</evidence>
<reference evidence="15" key="2">
    <citation type="submission" date="2025-09" db="UniProtKB">
        <authorList>
            <consortium name="Ensembl"/>
        </authorList>
    </citation>
    <scope>IDENTIFICATION</scope>
</reference>
<dbReference type="PANTHER" id="PTHR13800">
    <property type="entry name" value="TRANSIENT RECEPTOR POTENTIAL CATION CHANNEL, SUBFAMILY M, MEMBER 6"/>
    <property type="match status" value="1"/>
</dbReference>
<dbReference type="Pfam" id="PF16519">
    <property type="entry name" value="TRPM_tetra"/>
    <property type="match status" value="1"/>
</dbReference>
<evidence type="ECO:0000256" key="6">
    <source>
        <dbReference type="ARBA" id="ARBA00023136"/>
    </source>
</evidence>
<dbReference type="InterPro" id="IPR041491">
    <property type="entry name" value="TRPM_SLOG"/>
</dbReference>
<feature type="domain" description="TRPM SLOG" evidence="13">
    <location>
        <begin position="87"/>
        <end position="350"/>
    </location>
</feature>
<evidence type="ECO:0000259" key="13">
    <source>
        <dbReference type="Pfam" id="PF18139"/>
    </source>
</evidence>
<feature type="domain" description="TRPM tetramerisation" evidence="12">
    <location>
        <begin position="1101"/>
        <end position="1154"/>
    </location>
</feature>
<evidence type="ECO:0000256" key="1">
    <source>
        <dbReference type="ARBA" id="ARBA00004141"/>
    </source>
</evidence>
<dbReference type="InterPro" id="IPR005821">
    <property type="entry name" value="Ion_trans_dom"/>
</dbReference>
<dbReference type="GO" id="GO:0051262">
    <property type="term" value="P:protein tetramerization"/>
    <property type="evidence" value="ECO:0007669"/>
    <property type="project" value="InterPro"/>
</dbReference>
<comment type="catalytic activity">
    <reaction evidence="8">
        <text>Mg(2+)(in) = Mg(2+)(out)</text>
        <dbReference type="Rhea" id="RHEA:29827"/>
        <dbReference type="ChEBI" id="CHEBI:18420"/>
    </reaction>
</comment>
<evidence type="ECO:0000256" key="4">
    <source>
        <dbReference type="ARBA" id="ARBA00022989"/>
    </source>
</evidence>
<organism evidence="15 16">
    <name type="scientific">Eptatretus burgeri</name>
    <name type="common">Inshore hagfish</name>
    <dbReference type="NCBI Taxonomy" id="7764"/>
    <lineage>
        <taxon>Eukaryota</taxon>
        <taxon>Metazoa</taxon>
        <taxon>Chordata</taxon>
        <taxon>Craniata</taxon>
        <taxon>Vertebrata</taxon>
        <taxon>Cyclostomata</taxon>
        <taxon>Myxini</taxon>
        <taxon>Myxiniformes</taxon>
        <taxon>Myxinidae</taxon>
        <taxon>Eptatretinae</taxon>
        <taxon>Eptatretus</taxon>
    </lineage>
</organism>
<evidence type="ECO:0000256" key="9">
    <source>
        <dbReference type="SAM" id="MobiDB-lite"/>
    </source>
</evidence>
<accession>A0A8C4QA85</accession>
<feature type="transmembrane region" description="Helical" evidence="10">
    <location>
        <begin position="758"/>
        <end position="777"/>
    </location>
</feature>
<evidence type="ECO:0000256" key="7">
    <source>
        <dbReference type="ARBA" id="ARBA00023303"/>
    </source>
</evidence>
<comment type="subcellular location">
    <subcellularLocation>
        <location evidence="1">Membrane</location>
        <topology evidence="1">Multi-pass membrane protein</topology>
    </subcellularLocation>
</comment>
<dbReference type="InterPro" id="IPR050927">
    <property type="entry name" value="TRPM"/>
</dbReference>
<proteinExistence type="predicted"/>
<evidence type="ECO:0000259" key="11">
    <source>
        <dbReference type="Pfam" id="PF00520"/>
    </source>
</evidence>
<name>A0A8C4QA85_EPTBU</name>
<protein>
    <submittedName>
        <fullName evidence="15">Transient receptor potential cation channel, subfamily M, member 1a</fullName>
    </submittedName>
</protein>
<dbReference type="InterPro" id="IPR057366">
    <property type="entry name" value="TRPM-like"/>
</dbReference>
<evidence type="ECO:0000256" key="2">
    <source>
        <dbReference type="ARBA" id="ARBA00022448"/>
    </source>
</evidence>
<keyword evidence="2" id="KW-0813">Transport</keyword>